<evidence type="ECO:0000313" key="7">
    <source>
        <dbReference type="EMBL" id="QCK14309.1"/>
    </source>
</evidence>
<dbReference type="EMBL" id="CP028923">
    <property type="protein sequence ID" value="QCK14309.1"/>
    <property type="molecule type" value="Genomic_DNA"/>
</dbReference>
<dbReference type="KEGG" id="fpf:DCC35_05895"/>
<evidence type="ECO:0000256" key="3">
    <source>
        <dbReference type="ARBA" id="ARBA00022989"/>
    </source>
</evidence>
<reference evidence="7 8" key="1">
    <citation type="submission" date="2018-04" db="EMBL/GenBank/DDBJ databases">
        <title>Complete genome uncultured novel isolate.</title>
        <authorList>
            <person name="Merlino G."/>
        </authorList>
    </citation>
    <scope>NUCLEOTIDE SEQUENCE [LARGE SCALE GENOMIC DNA]</scope>
    <source>
        <strain evidence="8">R1DC9</strain>
    </source>
</reference>
<dbReference type="GO" id="GO:0140359">
    <property type="term" value="F:ABC-type transporter activity"/>
    <property type="evidence" value="ECO:0007669"/>
    <property type="project" value="InterPro"/>
</dbReference>
<dbReference type="Gene3D" id="3.40.190.10">
    <property type="entry name" value="Periplasmic binding protein-like II"/>
    <property type="match status" value="1"/>
</dbReference>
<dbReference type="GO" id="GO:0016020">
    <property type="term" value="C:membrane"/>
    <property type="evidence" value="ECO:0007669"/>
    <property type="project" value="UniProtKB-SubCell"/>
</dbReference>
<organism evidence="7 8">
    <name type="scientific">Mangrovivirga cuniculi</name>
    <dbReference type="NCBI Taxonomy" id="2715131"/>
    <lineage>
        <taxon>Bacteria</taxon>
        <taxon>Pseudomonadati</taxon>
        <taxon>Bacteroidota</taxon>
        <taxon>Cytophagia</taxon>
        <taxon>Cytophagales</taxon>
        <taxon>Mangrovivirgaceae</taxon>
        <taxon>Mangrovivirga</taxon>
    </lineage>
</organism>
<evidence type="ECO:0000256" key="1">
    <source>
        <dbReference type="ARBA" id="ARBA00004141"/>
    </source>
</evidence>
<protein>
    <recommendedName>
        <fullName evidence="6">ABC-2 type transporter transmembrane domain-containing protein</fullName>
    </recommendedName>
</protein>
<sequence length="184" mass="20598">MNKILLVIRREYLTRVTNKTFILMTFLTPLLIVGVYALIIFLSVKGVEDQKKIIVLDKSEKFRKALISSDNLEFEFLSESLSGELAKETYLDSKAYGLLYIPDFKGDDPKDVVLRTKGNPGIGTLTVIESMLEDEIERLKLQKKGLSTDIFDEINSDIDITTINLSEDGTEKKTSALVGTIAGE</sequence>
<keyword evidence="8" id="KW-1185">Reference proteome</keyword>
<evidence type="ECO:0000256" key="5">
    <source>
        <dbReference type="SAM" id="Phobius"/>
    </source>
</evidence>
<evidence type="ECO:0000256" key="4">
    <source>
        <dbReference type="ARBA" id="ARBA00023136"/>
    </source>
</evidence>
<dbReference type="SUPFAM" id="SSF53850">
    <property type="entry name" value="Periplasmic binding protein-like II"/>
    <property type="match status" value="1"/>
</dbReference>
<keyword evidence="3 5" id="KW-1133">Transmembrane helix</keyword>
<accession>A0A4D7JDC8</accession>
<feature type="transmembrane region" description="Helical" evidence="5">
    <location>
        <begin position="21"/>
        <end position="44"/>
    </location>
</feature>
<dbReference type="RefSeq" id="WP_137089898.1">
    <property type="nucleotide sequence ID" value="NZ_CP028923.1"/>
</dbReference>
<evidence type="ECO:0000313" key="8">
    <source>
        <dbReference type="Proteomes" id="UP000298616"/>
    </source>
</evidence>
<keyword evidence="2 5" id="KW-0812">Transmembrane</keyword>
<keyword evidence="4 5" id="KW-0472">Membrane</keyword>
<dbReference type="InterPro" id="IPR013525">
    <property type="entry name" value="ABC2_TM"/>
</dbReference>
<evidence type="ECO:0000256" key="2">
    <source>
        <dbReference type="ARBA" id="ARBA00022692"/>
    </source>
</evidence>
<evidence type="ECO:0000259" key="6">
    <source>
        <dbReference type="Pfam" id="PF12698"/>
    </source>
</evidence>
<dbReference type="OrthoDB" id="9768837at2"/>
<gene>
    <name evidence="7" type="ORF">DCC35_05895</name>
</gene>
<feature type="domain" description="ABC-2 type transporter transmembrane" evidence="6">
    <location>
        <begin position="19"/>
        <end position="163"/>
    </location>
</feature>
<name>A0A4D7JDC8_9BACT</name>
<proteinExistence type="predicted"/>
<dbReference type="Pfam" id="PF12698">
    <property type="entry name" value="ABC2_membrane_3"/>
    <property type="match status" value="1"/>
</dbReference>
<comment type="subcellular location">
    <subcellularLocation>
        <location evidence="1">Membrane</location>
        <topology evidence="1">Multi-pass membrane protein</topology>
    </subcellularLocation>
</comment>
<dbReference type="AlphaFoldDB" id="A0A4D7JDC8"/>
<dbReference type="Proteomes" id="UP000298616">
    <property type="component" value="Chromosome"/>
</dbReference>